<dbReference type="Proteomes" id="UP001204615">
    <property type="component" value="Unassembled WGS sequence"/>
</dbReference>
<keyword evidence="2" id="KW-1185">Reference proteome</keyword>
<name>A0ABT1FDF2_9GAMM</name>
<dbReference type="InterPro" id="IPR018755">
    <property type="entry name" value="Phage_Mu_Gp48"/>
</dbReference>
<comment type="caution">
    <text evidence="1">The sequence shown here is derived from an EMBL/GenBank/DDBJ whole genome shotgun (WGS) entry which is preliminary data.</text>
</comment>
<sequence>MGLTVDQYAEHLRALLPPGRALDDGSDGELTLLLQALAAEYARVDGRGDVLIDESVPASTTELLADWERMADLPDNCTPAGQSVDARRAALIARLTSNSGPSIPYLLSLAESLGYAVNIVERHARRYGDALGDYYGGTDWQFVWEVHAPLNSVVYRRFGNSAYGEAYATWQNDVLECVMRQHAPAHTIVNFIYT</sequence>
<evidence type="ECO:0000313" key="1">
    <source>
        <dbReference type="EMBL" id="MCP1375401.1"/>
    </source>
</evidence>
<evidence type="ECO:0000313" key="2">
    <source>
        <dbReference type="Proteomes" id="UP001204615"/>
    </source>
</evidence>
<dbReference type="RefSeq" id="WP_253567862.1">
    <property type="nucleotide sequence ID" value="NZ_JAMZEK010000003.1"/>
</dbReference>
<gene>
    <name evidence="1" type="ORF">NC595_15225</name>
</gene>
<reference evidence="1 2" key="1">
    <citation type="submission" date="2022-06" db="EMBL/GenBank/DDBJ databases">
        <title>Dyella sp. Sa strain:Sa Genome sequencing.</title>
        <authorList>
            <person name="Park S."/>
        </authorList>
    </citation>
    <scope>NUCLEOTIDE SEQUENCE [LARGE SCALE GENOMIC DNA]</scope>
    <source>
        <strain evidence="1 2">Sa</strain>
    </source>
</reference>
<dbReference type="Pfam" id="PF10076">
    <property type="entry name" value="Phage_Mu_Gp48"/>
    <property type="match status" value="1"/>
</dbReference>
<organism evidence="1 2">
    <name type="scientific">Dyella lutea</name>
    <dbReference type="NCBI Taxonomy" id="2950441"/>
    <lineage>
        <taxon>Bacteria</taxon>
        <taxon>Pseudomonadati</taxon>
        <taxon>Pseudomonadota</taxon>
        <taxon>Gammaproteobacteria</taxon>
        <taxon>Lysobacterales</taxon>
        <taxon>Rhodanobacteraceae</taxon>
        <taxon>Dyella</taxon>
    </lineage>
</organism>
<protein>
    <submittedName>
        <fullName evidence="1">DUF2313 domain-containing protein</fullName>
    </submittedName>
</protein>
<dbReference type="EMBL" id="JAMZEK010000003">
    <property type="protein sequence ID" value="MCP1375401.1"/>
    <property type="molecule type" value="Genomic_DNA"/>
</dbReference>
<proteinExistence type="predicted"/>
<accession>A0ABT1FDF2</accession>